<feature type="transmembrane region" description="Helical" evidence="3">
    <location>
        <begin position="70"/>
        <end position="91"/>
    </location>
</feature>
<gene>
    <name evidence="4" type="ORF">DLM86_04875</name>
</gene>
<proteinExistence type="predicted"/>
<name>A0A2V5L0Y8_9BACL</name>
<organism evidence="4 5">
    <name type="scientific">Paenibacillus flagellatus</name>
    <dbReference type="NCBI Taxonomy" id="2211139"/>
    <lineage>
        <taxon>Bacteria</taxon>
        <taxon>Bacillati</taxon>
        <taxon>Bacillota</taxon>
        <taxon>Bacilli</taxon>
        <taxon>Bacillales</taxon>
        <taxon>Paenibacillaceae</taxon>
        <taxon>Paenibacillus</taxon>
    </lineage>
</organism>
<dbReference type="GO" id="GO:0006508">
    <property type="term" value="P:proteolysis"/>
    <property type="evidence" value="ECO:0007669"/>
    <property type="project" value="UniProtKB-KW"/>
</dbReference>
<dbReference type="Proteomes" id="UP000247476">
    <property type="component" value="Unassembled WGS sequence"/>
</dbReference>
<dbReference type="InterPro" id="IPR001940">
    <property type="entry name" value="Peptidase_S1C"/>
</dbReference>
<dbReference type="Pfam" id="PF13365">
    <property type="entry name" value="Trypsin_2"/>
    <property type="match status" value="1"/>
</dbReference>
<keyword evidence="3" id="KW-0472">Membrane</keyword>
<accession>A0A2V5L0Y8</accession>
<keyword evidence="1" id="KW-0720">Serine protease</keyword>
<evidence type="ECO:0000256" key="1">
    <source>
        <dbReference type="ARBA" id="ARBA00022825"/>
    </source>
</evidence>
<dbReference type="PANTHER" id="PTHR22939">
    <property type="entry name" value="SERINE PROTEASE FAMILY S1C HTRA-RELATED"/>
    <property type="match status" value="1"/>
</dbReference>
<dbReference type="AlphaFoldDB" id="A0A2V5L0Y8"/>
<keyword evidence="3" id="KW-1133">Transmembrane helix</keyword>
<dbReference type="EMBL" id="QJVJ01000002">
    <property type="protein sequence ID" value="PYI56316.1"/>
    <property type="molecule type" value="Genomic_DNA"/>
</dbReference>
<feature type="region of interest" description="Disordered" evidence="2">
    <location>
        <begin position="1"/>
        <end position="44"/>
    </location>
</feature>
<evidence type="ECO:0000256" key="3">
    <source>
        <dbReference type="SAM" id="Phobius"/>
    </source>
</evidence>
<keyword evidence="1" id="KW-0378">Hydrolase</keyword>
<dbReference type="PANTHER" id="PTHR22939:SF129">
    <property type="entry name" value="SERINE PROTEASE HTRA2, MITOCHONDRIAL"/>
    <property type="match status" value="1"/>
</dbReference>
<reference evidence="4 5" key="1">
    <citation type="submission" date="2018-05" db="EMBL/GenBank/DDBJ databases">
        <title>Paenibacillus flagellatus sp. nov., isolated from selenium mineral soil.</title>
        <authorList>
            <person name="Dai X."/>
        </authorList>
    </citation>
    <scope>NUCLEOTIDE SEQUENCE [LARGE SCALE GENOMIC DNA]</scope>
    <source>
        <strain evidence="4 5">DXL2</strain>
    </source>
</reference>
<dbReference type="PRINTS" id="PR00834">
    <property type="entry name" value="PROTEASES2C"/>
</dbReference>
<dbReference type="InterPro" id="IPR009003">
    <property type="entry name" value="Peptidase_S1_PA"/>
</dbReference>
<evidence type="ECO:0000313" key="4">
    <source>
        <dbReference type="EMBL" id="PYI56316.1"/>
    </source>
</evidence>
<evidence type="ECO:0000313" key="5">
    <source>
        <dbReference type="Proteomes" id="UP000247476"/>
    </source>
</evidence>
<dbReference type="GO" id="GO:0004252">
    <property type="term" value="F:serine-type endopeptidase activity"/>
    <property type="evidence" value="ECO:0007669"/>
    <property type="project" value="InterPro"/>
</dbReference>
<dbReference type="Gene3D" id="2.40.10.120">
    <property type="match status" value="1"/>
</dbReference>
<dbReference type="SUPFAM" id="SSF50494">
    <property type="entry name" value="Trypsin-like serine proteases"/>
    <property type="match status" value="1"/>
</dbReference>
<evidence type="ECO:0000256" key="2">
    <source>
        <dbReference type="SAM" id="MobiDB-lite"/>
    </source>
</evidence>
<keyword evidence="5" id="KW-1185">Reference proteome</keyword>
<keyword evidence="4" id="KW-0645">Protease</keyword>
<feature type="compositionally biased region" description="Basic and acidic residues" evidence="2">
    <location>
        <begin position="1"/>
        <end position="36"/>
    </location>
</feature>
<sequence>MSTPVRRGDLKDREEREDRPEERKEREAAAAEHEPAYDEADLVQADEADEEEDRIYFERKARTRRRLKKAIAVFVVAALLVNGLAFWPMLYNGQAIRFLVKSRELSRNEAVAAYKQAVVVVGTDEGKGTGFLITPDGYIVTNHHVIEGAKNVFVRLPDGENYIAEVKASEAGLDLAVLKIDPGDRQLDALPLERTNDWREGEPVYIIGNPLMFTRIANEGTIAGQIPVRGLDVPALALQAPVYKGNSGSPVINADGKAIAVVFATAEVELDGEKRHVGLAVSVAHLLPVLEKIGGIHVAKQ</sequence>
<keyword evidence="3" id="KW-0812">Transmembrane</keyword>
<protein>
    <submittedName>
        <fullName evidence="4">Serine protease</fullName>
    </submittedName>
</protein>
<comment type="caution">
    <text evidence="4">The sequence shown here is derived from an EMBL/GenBank/DDBJ whole genome shotgun (WGS) entry which is preliminary data.</text>
</comment>